<evidence type="ECO:0000313" key="8">
    <source>
        <dbReference type="Proteomes" id="UP000002432"/>
    </source>
</evidence>
<dbReference type="Proteomes" id="UP000002432">
    <property type="component" value="Chromosome"/>
</dbReference>
<dbReference type="EMBL" id="CP000360">
    <property type="protein sequence ID" value="ABF41235.1"/>
    <property type="molecule type" value="Genomic_DNA"/>
</dbReference>
<evidence type="ECO:0000256" key="2">
    <source>
        <dbReference type="ARBA" id="ARBA00009773"/>
    </source>
</evidence>
<proteinExistence type="inferred from homology"/>
<sequence length="182" mass="20331">MRQQLRITGRALKRWFLAQCLDSLIVAAMWWLGLALLGVPWAPLWAFFAAIFQFIPHIGGVLTLIGPLGATLLEGNGWEGTAYVLGLYAVVMVLDGFIVQPMILKRTARVPVWASIVVPLVMGYFFQFWGILLSAPMLAVFFALKAHRQESRRQLQSSVQILPPAVKVHRRAREVPPAVIES</sequence>
<evidence type="ECO:0000256" key="6">
    <source>
        <dbReference type="SAM" id="Phobius"/>
    </source>
</evidence>
<evidence type="ECO:0000256" key="4">
    <source>
        <dbReference type="ARBA" id="ARBA00022989"/>
    </source>
</evidence>
<dbReference type="KEGG" id="aba:Acid345_2234"/>
<gene>
    <name evidence="7" type="ordered locus">Acid345_2234</name>
</gene>
<evidence type="ECO:0000256" key="1">
    <source>
        <dbReference type="ARBA" id="ARBA00004141"/>
    </source>
</evidence>
<keyword evidence="5 6" id="KW-0472">Membrane</keyword>
<name>Q1IPG5_KORVE</name>
<evidence type="ECO:0000256" key="5">
    <source>
        <dbReference type="ARBA" id="ARBA00023136"/>
    </source>
</evidence>
<reference evidence="7 8" key="1">
    <citation type="journal article" date="2009" name="Appl. Environ. Microbiol.">
        <title>Three genomes from the phylum Acidobacteria provide insight into the lifestyles of these microorganisms in soils.</title>
        <authorList>
            <person name="Ward N.L."/>
            <person name="Challacombe J.F."/>
            <person name="Janssen P.H."/>
            <person name="Henrissat B."/>
            <person name="Coutinho P.M."/>
            <person name="Wu M."/>
            <person name="Xie G."/>
            <person name="Haft D.H."/>
            <person name="Sait M."/>
            <person name="Badger J."/>
            <person name="Barabote R.D."/>
            <person name="Bradley B."/>
            <person name="Brettin T.S."/>
            <person name="Brinkac L.M."/>
            <person name="Bruce D."/>
            <person name="Creasy T."/>
            <person name="Daugherty S.C."/>
            <person name="Davidsen T.M."/>
            <person name="DeBoy R.T."/>
            <person name="Detter J.C."/>
            <person name="Dodson R.J."/>
            <person name="Durkin A.S."/>
            <person name="Ganapathy A."/>
            <person name="Gwinn-Giglio M."/>
            <person name="Han C.S."/>
            <person name="Khouri H."/>
            <person name="Kiss H."/>
            <person name="Kothari S.P."/>
            <person name="Madupu R."/>
            <person name="Nelson K.E."/>
            <person name="Nelson W.C."/>
            <person name="Paulsen I."/>
            <person name="Penn K."/>
            <person name="Ren Q."/>
            <person name="Rosovitz M.J."/>
            <person name="Selengut J.D."/>
            <person name="Shrivastava S."/>
            <person name="Sullivan S.A."/>
            <person name="Tapia R."/>
            <person name="Thompson L.S."/>
            <person name="Watkins K.L."/>
            <person name="Yang Q."/>
            <person name="Yu C."/>
            <person name="Zafar N."/>
            <person name="Zhou L."/>
            <person name="Kuske C.R."/>
        </authorList>
    </citation>
    <scope>NUCLEOTIDE SEQUENCE [LARGE SCALE GENOMIC DNA]</scope>
    <source>
        <strain evidence="7 8">Ellin345</strain>
    </source>
</reference>
<feature type="transmembrane region" description="Helical" evidence="6">
    <location>
        <begin position="12"/>
        <end position="32"/>
    </location>
</feature>
<protein>
    <submittedName>
        <fullName evidence="7">Transporter</fullName>
    </submittedName>
</protein>
<accession>Q1IPG5</accession>
<dbReference type="HOGENOM" id="CLU_1480198_0_0_0"/>
<dbReference type="Pfam" id="PF01594">
    <property type="entry name" value="AI-2E_transport"/>
    <property type="match status" value="1"/>
</dbReference>
<dbReference type="AlphaFoldDB" id="Q1IPG5"/>
<comment type="similarity">
    <text evidence="2">Belongs to the autoinducer-2 exporter (AI-2E) (TC 2.A.86) family.</text>
</comment>
<dbReference type="PANTHER" id="PTHR21716">
    <property type="entry name" value="TRANSMEMBRANE PROTEIN"/>
    <property type="match status" value="1"/>
</dbReference>
<dbReference type="GO" id="GO:0055085">
    <property type="term" value="P:transmembrane transport"/>
    <property type="evidence" value="ECO:0007669"/>
    <property type="project" value="TreeGrafter"/>
</dbReference>
<dbReference type="EnsemblBacteria" id="ABF41235">
    <property type="protein sequence ID" value="ABF41235"/>
    <property type="gene ID" value="Acid345_2234"/>
</dbReference>
<feature type="transmembrane region" description="Helical" evidence="6">
    <location>
        <begin position="82"/>
        <end position="104"/>
    </location>
</feature>
<keyword evidence="8" id="KW-1185">Reference proteome</keyword>
<dbReference type="eggNOG" id="COG0628">
    <property type="taxonomic scope" value="Bacteria"/>
</dbReference>
<dbReference type="InterPro" id="IPR002549">
    <property type="entry name" value="AI-2E-like"/>
</dbReference>
<keyword evidence="4 6" id="KW-1133">Transmembrane helix</keyword>
<organism evidence="7 8">
    <name type="scientific">Koribacter versatilis (strain Ellin345)</name>
    <dbReference type="NCBI Taxonomy" id="204669"/>
    <lineage>
        <taxon>Bacteria</taxon>
        <taxon>Pseudomonadati</taxon>
        <taxon>Acidobacteriota</taxon>
        <taxon>Terriglobia</taxon>
        <taxon>Terriglobales</taxon>
        <taxon>Candidatus Korobacteraceae</taxon>
        <taxon>Candidatus Korobacter</taxon>
    </lineage>
</organism>
<dbReference type="GO" id="GO:0016020">
    <property type="term" value="C:membrane"/>
    <property type="evidence" value="ECO:0007669"/>
    <property type="project" value="UniProtKB-SubCell"/>
</dbReference>
<dbReference type="PANTHER" id="PTHR21716:SF62">
    <property type="entry name" value="TRANSPORT PROTEIN YDBI-RELATED"/>
    <property type="match status" value="1"/>
</dbReference>
<feature type="transmembrane region" description="Helical" evidence="6">
    <location>
        <begin position="44"/>
        <end position="70"/>
    </location>
</feature>
<feature type="transmembrane region" description="Helical" evidence="6">
    <location>
        <begin position="124"/>
        <end position="144"/>
    </location>
</feature>
<evidence type="ECO:0000313" key="7">
    <source>
        <dbReference type="EMBL" id="ABF41235.1"/>
    </source>
</evidence>
<keyword evidence="3 6" id="KW-0812">Transmembrane</keyword>
<comment type="subcellular location">
    <subcellularLocation>
        <location evidence="1">Membrane</location>
        <topology evidence="1">Multi-pass membrane protein</topology>
    </subcellularLocation>
</comment>
<evidence type="ECO:0000256" key="3">
    <source>
        <dbReference type="ARBA" id="ARBA00022692"/>
    </source>
</evidence>
<dbReference type="RefSeq" id="WP_011523036.1">
    <property type="nucleotide sequence ID" value="NC_008009.1"/>
</dbReference>